<accession>A0ACC2ICU0</accession>
<gene>
    <name evidence="1" type="ORF">OPT61_g4745</name>
</gene>
<dbReference type="Proteomes" id="UP001153331">
    <property type="component" value="Unassembled WGS sequence"/>
</dbReference>
<proteinExistence type="predicted"/>
<sequence>MKSELLTSALLVSTVTGSQVANLNISATVAAQYGCNADCYEAFSAGLAKDYAEFGAIYNETFYATAKNFSTSAPGDILKVQPIDPTEISGSVPEGITAYRFQYVSVDLSNNTVPVTGFIAFPYSNRNNGHLYRTVAWAHGTSGVFKGCAPSAMPDLYEYNSWSYLIERGYAVVATDYAGLGNNYIDHPYSALSAHANDVFYSVAAVRQVFGSSLTADWMSVGHSEGGGTVWSLAESSLVQKNPSIAGNYLGTVAQAPGVFQGQQALSALTSANNSTSDADSSSGTLEELAWGLIGFQNTFPNETLSWLGPAYQKRLELAKKAQACYDSIEAIATDLDLDQIIDLSNQSTAMQALRVIGVIDELTAVGEAKSCQPVLVVQGLADESVSPEVVEYAYNATCEVGSEVHLQLYPGIDHDPVIPAAAPSFLQWMDDRFDGIATHRGCSKEVIQPFNPMYLYASSDEN</sequence>
<comment type="caution">
    <text evidence="1">The sequence shown here is derived from an EMBL/GenBank/DDBJ whole genome shotgun (WGS) entry which is preliminary data.</text>
</comment>
<keyword evidence="2" id="KW-1185">Reference proteome</keyword>
<reference evidence="1" key="1">
    <citation type="submission" date="2022-11" db="EMBL/GenBank/DDBJ databases">
        <title>Genome Sequence of Boeremia exigua.</title>
        <authorList>
            <person name="Buettner E."/>
        </authorList>
    </citation>
    <scope>NUCLEOTIDE SEQUENCE</scope>
    <source>
        <strain evidence="1">CU02</strain>
    </source>
</reference>
<evidence type="ECO:0000313" key="2">
    <source>
        <dbReference type="Proteomes" id="UP001153331"/>
    </source>
</evidence>
<organism evidence="1 2">
    <name type="scientific">Boeremia exigua</name>
    <dbReference type="NCBI Taxonomy" id="749465"/>
    <lineage>
        <taxon>Eukaryota</taxon>
        <taxon>Fungi</taxon>
        <taxon>Dikarya</taxon>
        <taxon>Ascomycota</taxon>
        <taxon>Pezizomycotina</taxon>
        <taxon>Dothideomycetes</taxon>
        <taxon>Pleosporomycetidae</taxon>
        <taxon>Pleosporales</taxon>
        <taxon>Pleosporineae</taxon>
        <taxon>Didymellaceae</taxon>
        <taxon>Boeremia</taxon>
    </lineage>
</organism>
<dbReference type="EMBL" id="JAPHNI010000280">
    <property type="protein sequence ID" value="KAJ8113028.1"/>
    <property type="molecule type" value="Genomic_DNA"/>
</dbReference>
<protein>
    <submittedName>
        <fullName evidence="1">Uncharacterized protein</fullName>
    </submittedName>
</protein>
<evidence type="ECO:0000313" key="1">
    <source>
        <dbReference type="EMBL" id="KAJ8113028.1"/>
    </source>
</evidence>
<name>A0ACC2ICU0_9PLEO</name>